<dbReference type="Gene3D" id="1.25.40.10">
    <property type="entry name" value="Tetratricopeptide repeat domain"/>
    <property type="match status" value="2"/>
</dbReference>
<sequence>MEALSVMCSSFPHRTMKLSCSNEKLSRKMEHPHRSLSHKVLWNLKQRAANHPSNLDCSSQILNFSKKKMPHAAEELVLEMISEGFLLDNPTLSALLLCYANNDLLPQAQATWDGILYSSYVPNIQIISALVDAYERAGLFNKVTELLDQVSYKNPKLLSETYAIAISCFGKSGQINLMERTMKDMILKGFKVDSKTGNAFLVYYSTYGSLPEIEDAYGRLKRSRILIEKEAIRAISYAYIKNNKFYNLGEFIRDVGLGRRNVGNLLWNLLLLSYAANFKMKSLQREFSRMIESGFSPDLTTFNIRALAFSKMSLFWDLHVTLEHMKHYAVIPDLVTYGSVVDAYLDRRLGRNLEFPLSNMRTEDAPAVSTDNIVFEVLGKGDFHTSSEVLMEFNRHKYWTYKGLIKTYLKKQYRSNQVFWNY</sequence>
<dbReference type="Pfam" id="PF01535">
    <property type="entry name" value="PPR"/>
    <property type="match status" value="2"/>
</dbReference>
<comment type="caution">
    <text evidence="2">The sequence shown here is derived from an EMBL/GenBank/DDBJ whole genome shotgun (WGS) entry which is preliminary data.</text>
</comment>
<evidence type="ECO:0000256" key="1">
    <source>
        <dbReference type="ARBA" id="ARBA00022737"/>
    </source>
</evidence>
<organism evidence="2 3">
    <name type="scientific">Heracleum sosnowskyi</name>
    <dbReference type="NCBI Taxonomy" id="360622"/>
    <lineage>
        <taxon>Eukaryota</taxon>
        <taxon>Viridiplantae</taxon>
        <taxon>Streptophyta</taxon>
        <taxon>Embryophyta</taxon>
        <taxon>Tracheophyta</taxon>
        <taxon>Spermatophyta</taxon>
        <taxon>Magnoliopsida</taxon>
        <taxon>eudicotyledons</taxon>
        <taxon>Gunneridae</taxon>
        <taxon>Pentapetalae</taxon>
        <taxon>asterids</taxon>
        <taxon>campanulids</taxon>
        <taxon>Apiales</taxon>
        <taxon>Apiaceae</taxon>
        <taxon>Apioideae</taxon>
        <taxon>apioid superclade</taxon>
        <taxon>Tordylieae</taxon>
        <taxon>Tordyliinae</taxon>
        <taxon>Heracleum</taxon>
    </lineage>
</organism>
<dbReference type="EMBL" id="JAUIZM010000009">
    <property type="protein sequence ID" value="KAK1366240.1"/>
    <property type="molecule type" value="Genomic_DNA"/>
</dbReference>
<dbReference type="InterPro" id="IPR002885">
    <property type="entry name" value="PPR_rpt"/>
</dbReference>
<dbReference type="InterPro" id="IPR011990">
    <property type="entry name" value="TPR-like_helical_dom_sf"/>
</dbReference>
<evidence type="ECO:0000313" key="3">
    <source>
        <dbReference type="Proteomes" id="UP001237642"/>
    </source>
</evidence>
<protein>
    <submittedName>
        <fullName evidence="2">Pentatricopeptide repeat-containing protein</fullName>
    </submittedName>
</protein>
<reference evidence="2" key="1">
    <citation type="submission" date="2023-02" db="EMBL/GenBank/DDBJ databases">
        <title>Genome of toxic invasive species Heracleum sosnowskyi carries increased number of genes despite the absence of recent whole-genome duplications.</title>
        <authorList>
            <person name="Schelkunov M."/>
            <person name="Shtratnikova V."/>
            <person name="Makarenko M."/>
            <person name="Klepikova A."/>
            <person name="Omelchenko D."/>
            <person name="Novikova G."/>
            <person name="Obukhova E."/>
            <person name="Bogdanov V."/>
            <person name="Penin A."/>
            <person name="Logacheva M."/>
        </authorList>
    </citation>
    <scope>NUCLEOTIDE SEQUENCE</scope>
    <source>
        <strain evidence="2">Hsosn_3</strain>
        <tissue evidence="2">Leaf</tissue>
    </source>
</reference>
<name>A0AAD8M8M7_9APIA</name>
<keyword evidence="3" id="KW-1185">Reference proteome</keyword>
<dbReference type="AlphaFoldDB" id="A0AAD8M8M7"/>
<evidence type="ECO:0000313" key="2">
    <source>
        <dbReference type="EMBL" id="KAK1366240.1"/>
    </source>
</evidence>
<dbReference type="PANTHER" id="PTHR47493">
    <property type="entry name" value="OS08G0520200 PROTEIN"/>
    <property type="match status" value="1"/>
</dbReference>
<keyword evidence="1" id="KW-0677">Repeat</keyword>
<proteinExistence type="predicted"/>
<dbReference type="NCBIfam" id="TIGR00756">
    <property type="entry name" value="PPR"/>
    <property type="match status" value="1"/>
</dbReference>
<dbReference type="Proteomes" id="UP001237642">
    <property type="component" value="Unassembled WGS sequence"/>
</dbReference>
<dbReference type="PANTHER" id="PTHR47493:SF1">
    <property type="entry name" value="OS08G0520200 PROTEIN"/>
    <property type="match status" value="1"/>
</dbReference>
<gene>
    <name evidence="2" type="ORF">POM88_041801</name>
</gene>
<reference evidence="2" key="2">
    <citation type="submission" date="2023-05" db="EMBL/GenBank/DDBJ databases">
        <authorList>
            <person name="Schelkunov M.I."/>
        </authorList>
    </citation>
    <scope>NUCLEOTIDE SEQUENCE</scope>
    <source>
        <strain evidence="2">Hsosn_3</strain>
        <tissue evidence="2">Leaf</tissue>
    </source>
</reference>
<accession>A0AAD8M8M7</accession>